<keyword evidence="9" id="KW-1185">Reference proteome</keyword>
<keyword evidence="1" id="KW-0132">Cell division</keyword>
<evidence type="ECO:0000256" key="5">
    <source>
        <dbReference type="SAM" id="Coils"/>
    </source>
</evidence>
<evidence type="ECO:0000256" key="1">
    <source>
        <dbReference type="ARBA" id="ARBA00022618"/>
    </source>
</evidence>
<feature type="coiled-coil region" evidence="5">
    <location>
        <begin position="161"/>
        <end position="194"/>
    </location>
</feature>
<feature type="transmembrane region" description="Helical" evidence="7">
    <location>
        <begin position="6"/>
        <end position="23"/>
    </location>
</feature>
<proteinExistence type="predicted"/>
<keyword evidence="3" id="KW-0539">Nucleus</keyword>
<dbReference type="STRING" id="4558.C5YTP9"/>
<evidence type="ECO:0000256" key="7">
    <source>
        <dbReference type="SAM" id="Phobius"/>
    </source>
</evidence>
<dbReference type="PANTHER" id="PTHR18937">
    <property type="entry name" value="STRUCTURAL MAINTENANCE OF CHROMOSOMES SMC FAMILY MEMBER"/>
    <property type="match status" value="1"/>
</dbReference>
<evidence type="ECO:0000313" key="9">
    <source>
        <dbReference type="Proteomes" id="UP000000768"/>
    </source>
</evidence>
<keyword evidence="2" id="KW-0498">Mitosis</keyword>
<name>C5YTP9_SORBI</name>
<dbReference type="HOGENOM" id="CLU_1236883_0_0_1"/>
<dbReference type="Proteomes" id="UP000000768">
    <property type="component" value="Chromosome 8"/>
</dbReference>
<reference evidence="8 9" key="1">
    <citation type="journal article" date="2009" name="Nature">
        <title>The Sorghum bicolor genome and the diversification of grasses.</title>
        <authorList>
            <person name="Paterson A.H."/>
            <person name="Bowers J.E."/>
            <person name="Bruggmann R."/>
            <person name="Dubchak I."/>
            <person name="Grimwood J."/>
            <person name="Gundlach H."/>
            <person name="Haberer G."/>
            <person name="Hellsten U."/>
            <person name="Mitros T."/>
            <person name="Poliakov A."/>
            <person name="Schmutz J."/>
            <person name="Spannagl M."/>
            <person name="Tang H."/>
            <person name="Wang X."/>
            <person name="Wicker T."/>
            <person name="Bharti A.K."/>
            <person name="Chapman J."/>
            <person name="Feltus F.A."/>
            <person name="Gowik U."/>
            <person name="Grigoriev I.V."/>
            <person name="Lyons E."/>
            <person name="Maher C.A."/>
            <person name="Martis M."/>
            <person name="Narechania A."/>
            <person name="Otillar R.P."/>
            <person name="Penning B.W."/>
            <person name="Salamov A.A."/>
            <person name="Wang Y."/>
            <person name="Zhang L."/>
            <person name="Carpita N.C."/>
            <person name="Freeling M."/>
            <person name="Gingle A.R."/>
            <person name="Hash C.T."/>
            <person name="Keller B."/>
            <person name="Klein P."/>
            <person name="Kresovich S."/>
            <person name="McCann M.C."/>
            <person name="Ming R."/>
            <person name="Peterson D.G."/>
            <person name="Mehboob-ur-Rahman"/>
            <person name="Ware D."/>
            <person name="Westhoff P."/>
            <person name="Mayer K.F."/>
            <person name="Messing J."/>
            <person name="Rokhsar D.S."/>
        </authorList>
    </citation>
    <scope>NUCLEOTIDE SEQUENCE [LARGE SCALE GENOMIC DNA]</scope>
    <source>
        <strain evidence="9">cv. BTx623</strain>
    </source>
</reference>
<keyword evidence="5" id="KW-0175">Coiled coil</keyword>
<dbReference type="EMBL" id="CM000767">
    <property type="protein sequence ID" value="EES16878.1"/>
    <property type="molecule type" value="Genomic_DNA"/>
</dbReference>
<evidence type="ECO:0000256" key="6">
    <source>
        <dbReference type="SAM" id="MobiDB-lite"/>
    </source>
</evidence>
<reference evidence="9" key="2">
    <citation type="journal article" date="2018" name="Plant J.">
        <title>The Sorghum bicolor reference genome: improved assembly, gene annotations, a transcriptome atlas, and signatures of genome organization.</title>
        <authorList>
            <person name="McCormick R.F."/>
            <person name="Truong S.K."/>
            <person name="Sreedasyam A."/>
            <person name="Jenkins J."/>
            <person name="Shu S."/>
            <person name="Sims D."/>
            <person name="Kennedy M."/>
            <person name="Amirebrahimi M."/>
            <person name="Weers B.D."/>
            <person name="McKinley B."/>
            <person name="Mattison A."/>
            <person name="Morishige D.T."/>
            <person name="Grimwood J."/>
            <person name="Schmutz J."/>
            <person name="Mullet J.E."/>
        </authorList>
    </citation>
    <scope>NUCLEOTIDE SEQUENCE [LARGE SCALE GENOMIC DNA]</scope>
    <source>
        <strain evidence="9">cv. BTx623</strain>
    </source>
</reference>
<gene>
    <name evidence="8" type="ORF">SORBI_3008G075300</name>
</gene>
<protein>
    <submittedName>
        <fullName evidence="8">Uncharacterized protein</fullName>
    </submittedName>
</protein>
<dbReference type="GO" id="GO:0051301">
    <property type="term" value="P:cell division"/>
    <property type="evidence" value="ECO:0007669"/>
    <property type="project" value="UniProtKB-KW"/>
</dbReference>
<evidence type="ECO:0000256" key="3">
    <source>
        <dbReference type="ARBA" id="ARBA00023242"/>
    </source>
</evidence>
<feature type="region of interest" description="Disordered" evidence="6">
    <location>
        <begin position="31"/>
        <end position="55"/>
    </location>
</feature>
<dbReference type="Gramene" id="EES16878">
    <property type="protein sequence ID" value="EES16878"/>
    <property type="gene ID" value="SORBI_3008G075300"/>
</dbReference>
<accession>C5YTP9</accession>
<sequence length="219" mass="24180">MAAATIGLGAATLAVGLTVWWWRTSSRTRASRRLGPSSTSTPSSALTTPQVEPDGRHQLRVGRALSAPSRSAAQDLIYAIHDRDIKEAKGRRASVRLFYRQSNQEELCFTRSITGGGLGGEYHINGNPVTWDQMMTGGTSGGMEARSNKWDDSAIESLKNKKKLETEMSELGSRKELQRKELAISEKITGLEKNLHYSNVEQNNLRGKLTKLASERSKY</sequence>
<evidence type="ECO:0000256" key="2">
    <source>
        <dbReference type="ARBA" id="ARBA00022776"/>
    </source>
</evidence>
<keyword evidence="4" id="KW-0131">Cell cycle</keyword>
<keyword evidence="7" id="KW-1133">Transmembrane helix</keyword>
<evidence type="ECO:0000313" key="8">
    <source>
        <dbReference type="EMBL" id="EES16878.1"/>
    </source>
</evidence>
<dbReference type="eggNOG" id="KOG0018">
    <property type="taxonomic scope" value="Eukaryota"/>
</dbReference>
<organism evidence="8 9">
    <name type="scientific">Sorghum bicolor</name>
    <name type="common">Sorghum</name>
    <name type="synonym">Sorghum vulgare</name>
    <dbReference type="NCBI Taxonomy" id="4558"/>
    <lineage>
        <taxon>Eukaryota</taxon>
        <taxon>Viridiplantae</taxon>
        <taxon>Streptophyta</taxon>
        <taxon>Embryophyta</taxon>
        <taxon>Tracheophyta</taxon>
        <taxon>Spermatophyta</taxon>
        <taxon>Magnoliopsida</taxon>
        <taxon>Liliopsida</taxon>
        <taxon>Poales</taxon>
        <taxon>Poaceae</taxon>
        <taxon>PACMAD clade</taxon>
        <taxon>Panicoideae</taxon>
        <taxon>Andropogonodae</taxon>
        <taxon>Andropogoneae</taxon>
        <taxon>Sorghinae</taxon>
        <taxon>Sorghum</taxon>
    </lineage>
</organism>
<keyword evidence="7" id="KW-0472">Membrane</keyword>
<keyword evidence="7" id="KW-0812">Transmembrane</keyword>
<evidence type="ECO:0000256" key="4">
    <source>
        <dbReference type="ARBA" id="ARBA00023306"/>
    </source>
</evidence>
<dbReference type="PANTHER" id="PTHR18937:SF12">
    <property type="entry name" value="STRUCTURAL MAINTENANCE OF CHROMOSOMES PROTEIN"/>
    <property type="match status" value="1"/>
</dbReference>
<dbReference type="AlphaFoldDB" id="C5YTP9"/>
<dbReference type="InParanoid" id="C5YTP9"/>
<feature type="compositionally biased region" description="Low complexity" evidence="6">
    <location>
        <begin position="36"/>
        <end position="49"/>
    </location>
</feature>